<protein>
    <recommendedName>
        <fullName evidence="1">Double-GTPase 1 domain-containing protein</fullName>
    </recommendedName>
</protein>
<evidence type="ECO:0000313" key="2">
    <source>
        <dbReference type="EMBL" id="ASD49417.1"/>
    </source>
</evidence>
<sequence>MNASFVIMGLPASGKTTFLAALWHLVESGETECRLVMDHYRGDFTYLNNIADAWRNFKKVPRTSQIGDTDVTIYLHDRVTGARGTALFPDLAGEIFDLQVEERRCRPEFVVQADADDGILFFVNADVKEDGLSIVDLNARLPQEVAATVLAGESPQALGGVNASAVAPEWEPKLLPAQVRIVQLLSDLLRPPFTYRTRKLALLISAWDLVRDQGSTPEQWLARTMPLVSQFLRTNGISFTHKVYGVSAQGIRLDDDAAVDGATKIAPSRRVKIVGHDGEGHDLTAPLVWLMSAAE</sequence>
<name>A0A1Z3MNR7_AERSS</name>
<evidence type="ECO:0000259" key="1">
    <source>
        <dbReference type="Pfam" id="PF19975"/>
    </source>
</evidence>
<proteinExistence type="predicted"/>
<geneLocation type="plasmid" evidence="2">
    <name>pAsa9</name>
</geneLocation>
<dbReference type="RefSeq" id="WP_005321412.1">
    <property type="nucleotide sequence ID" value="NZ_CP038104.1"/>
</dbReference>
<feature type="domain" description="Double-GTPase 1" evidence="1">
    <location>
        <begin position="6"/>
        <end position="290"/>
    </location>
</feature>
<accession>A0A1Z3MNR7</accession>
<organism evidence="2">
    <name type="scientific">Aeromonas salmonicida subsp. salmonicida</name>
    <dbReference type="NCBI Taxonomy" id="29491"/>
    <lineage>
        <taxon>Bacteria</taxon>
        <taxon>Pseudomonadati</taxon>
        <taxon>Pseudomonadota</taxon>
        <taxon>Gammaproteobacteria</taxon>
        <taxon>Aeromonadales</taxon>
        <taxon>Aeromonadaceae</taxon>
        <taxon>Aeromonas</taxon>
    </lineage>
</organism>
<dbReference type="Pfam" id="PF19975">
    <property type="entry name" value="DO-GTPase1"/>
    <property type="match status" value="1"/>
</dbReference>
<dbReference type="InterPro" id="IPR045530">
    <property type="entry name" value="DO-GTPase1"/>
</dbReference>
<reference evidence="2" key="1">
    <citation type="submission" date="2017-01" db="EMBL/GenBank/DDBJ databases">
        <title>Plasmid composition in Aeromonas salmonicida subsp. salmonicida 01-B526 unravels unsuspected type three secretion system loss patterns.</title>
        <authorList>
            <person name="Tanaka K.H."/>
            <person name="Vincent A.T."/>
            <person name="Emond-Rheault J.-G."/>
            <person name="Adamczuk M."/>
            <person name="Frenette M."/>
            <person name="Charette S.J."/>
        </authorList>
    </citation>
    <scope>NUCLEOTIDE SEQUENCE</scope>
    <source>
        <strain evidence="2">01-B526</strain>
        <plasmid evidence="2">pAsa9</plasmid>
    </source>
</reference>
<dbReference type="AlphaFoldDB" id="A0A1Z3MNR7"/>
<dbReference type="EMBL" id="KY555070">
    <property type="protein sequence ID" value="ASD49417.1"/>
    <property type="molecule type" value="Genomic_DNA"/>
</dbReference>
<keyword evidence="2" id="KW-0614">Plasmid</keyword>